<name>A0A392TCN4_9FABA</name>
<proteinExistence type="predicted"/>
<comment type="caution">
    <text evidence="1">The sequence shown here is derived from an EMBL/GenBank/DDBJ whole genome shotgun (WGS) entry which is preliminary data.</text>
</comment>
<dbReference type="AlphaFoldDB" id="A0A392TCN4"/>
<keyword evidence="2" id="KW-1185">Reference proteome</keyword>
<protein>
    <submittedName>
        <fullName evidence="1">Uncharacterized protein</fullName>
    </submittedName>
</protein>
<sequence>MVDEVIEIKIDEEVFIIWMVEERFGCIDLGFNMAARSRKAGGSSDEGSAEAR</sequence>
<feature type="non-terminal residue" evidence="1">
    <location>
        <position position="52"/>
    </location>
</feature>
<evidence type="ECO:0000313" key="1">
    <source>
        <dbReference type="EMBL" id="MCI58778.1"/>
    </source>
</evidence>
<dbReference type="Proteomes" id="UP000265520">
    <property type="component" value="Unassembled WGS sequence"/>
</dbReference>
<dbReference type="EMBL" id="LXQA010551488">
    <property type="protein sequence ID" value="MCI58778.1"/>
    <property type="molecule type" value="Genomic_DNA"/>
</dbReference>
<organism evidence="1 2">
    <name type="scientific">Trifolium medium</name>
    <dbReference type="NCBI Taxonomy" id="97028"/>
    <lineage>
        <taxon>Eukaryota</taxon>
        <taxon>Viridiplantae</taxon>
        <taxon>Streptophyta</taxon>
        <taxon>Embryophyta</taxon>
        <taxon>Tracheophyta</taxon>
        <taxon>Spermatophyta</taxon>
        <taxon>Magnoliopsida</taxon>
        <taxon>eudicotyledons</taxon>
        <taxon>Gunneridae</taxon>
        <taxon>Pentapetalae</taxon>
        <taxon>rosids</taxon>
        <taxon>fabids</taxon>
        <taxon>Fabales</taxon>
        <taxon>Fabaceae</taxon>
        <taxon>Papilionoideae</taxon>
        <taxon>50 kb inversion clade</taxon>
        <taxon>NPAAA clade</taxon>
        <taxon>Hologalegina</taxon>
        <taxon>IRL clade</taxon>
        <taxon>Trifolieae</taxon>
        <taxon>Trifolium</taxon>
    </lineage>
</organism>
<reference evidence="1 2" key="1">
    <citation type="journal article" date="2018" name="Front. Plant Sci.">
        <title>Red Clover (Trifolium pratense) and Zigzag Clover (T. medium) - A Picture of Genomic Similarities and Differences.</title>
        <authorList>
            <person name="Dluhosova J."/>
            <person name="Istvanek J."/>
            <person name="Nedelnik J."/>
            <person name="Repkova J."/>
        </authorList>
    </citation>
    <scope>NUCLEOTIDE SEQUENCE [LARGE SCALE GENOMIC DNA]</scope>
    <source>
        <strain evidence="2">cv. 10/8</strain>
        <tissue evidence="1">Leaf</tissue>
    </source>
</reference>
<evidence type="ECO:0000313" key="2">
    <source>
        <dbReference type="Proteomes" id="UP000265520"/>
    </source>
</evidence>
<accession>A0A392TCN4</accession>